<proteinExistence type="predicted"/>
<accession>A0A8J6ERZ8</accession>
<dbReference type="EMBL" id="WNTK01000013">
    <property type="protein sequence ID" value="KAG9473801.1"/>
    <property type="molecule type" value="Genomic_DNA"/>
</dbReference>
<reference evidence="1" key="1">
    <citation type="thesis" date="2020" institute="ProQuest LLC" country="789 East Eisenhower Parkway, Ann Arbor, MI, USA">
        <title>Comparative Genomics and Chromosome Evolution.</title>
        <authorList>
            <person name="Mudd A.B."/>
        </authorList>
    </citation>
    <scope>NUCLEOTIDE SEQUENCE</scope>
    <source>
        <strain evidence="1">HN-11 Male</strain>
        <tissue evidence="1">Kidney and liver</tissue>
    </source>
</reference>
<name>A0A8J6ERZ8_ELECQ</name>
<sequence length="71" mass="8078">MQLEICKGKLYSIMSENDALPSGTAISNIFSLKWESVNFPSRIIDKIYLLYYPEAEQSFELPCLALVFSNP</sequence>
<organism evidence="1 2">
    <name type="scientific">Eleutherodactylus coqui</name>
    <name type="common">Puerto Rican coqui</name>
    <dbReference type="NCBI Taxonomy" id="57060"/>
    <lineage>
        <taxon>Eukaryota</taxon>
        <taxon>Metazoa</taxon>
        <taxon>Chordata</taxon>
        <taxon>Craniata</taxon>
        <taxon>Vertebrata</taxon>
        <taxon>Euteleostomi</taxon>
        <taxon>Amphibia</taxon>
        <taxon>Batrachia</taxon>
        <taxon>Anura</taxon>
        <taxon>Neobatrachia</taxon>
        <taxon>Hyloidea</taxon>
        <taxon>Eleutherodactylidae</taxon>
        <taxon>Eleutherodactylinae</taxon>
        <taxon>Eleutherodactylus</taxon>
        <taxon>Eleutherodactylus</taxon>
    </lineage>
</organism>
<comment type="caution">
    <text evidence="1">The sequence shown here is derived from an EMBL/GenBank/DDBJ whole genome shotgun (WGS) entry which is preliminary data.</text>
</comment>
<dbReference type="Proteomes" id="UP000770717">
    <property type="component" value="Unassembled WGS sequence"/>
</dbReference>
<dbReference type="AlphaFoldDB" id="A0A8J6ERZ8"/>
<evidence type="ECO:0000313" key="2">
    <source>
        <dbReference type="Proteomes" id="UP000770717"/>
    </source>
</evidence>
<gene>
    <name evidence="1" type="ORF">GDO78_004224</name>
</gene>
<evidence type="ECO:0000313" key="1">
    <source>
        <dbReference type="EMBL" id="KAG9473801.1"/>
    </source>
</evidence>
<protein>
    <submittedName>
        <fullName evidence="1">Uncharacterized protein</fullName>
    </submittedName>
</protein>
<keyword evidence="2" id="KW-1185">Reference proteome</keyword>